<evidence type="ECO:0000313" key="2">
    <source>
        <dbReference type="Proteomes" id="UP000263900"/>
    </source>
</evidence>
<dbReference type="Proteomes" id="UP000263900">
    <property type="component" value="Chromosome"/>
</dbReference>
<reference evidence="1 2" key="1">
    <citation type="submission" date="2018-09" db="EMBL/GenBank/DDBJ databases">
        <title>Genome sequencing of strain 6GH32-13.</title>
        <authorList>
            <person name="Weon H.-Y."/>
            <person name="Heo J."/>
            <person name="Kwon S.-W."/>
        </authorList>
    </citation>
    <scope>NUCLEOTIDE SEQUENCE [LARGE SCALE GENOMIC DNA]</scope>
    <source>
        <strain evidence="1 2">5GH32-13</strain>
    </source>
</reference>
<gene>
    <name evidence="1" type="ORF">D3H65_12550</name>
</gene>
<dbReference type="OrthoDB" id="583431at2"/>
<keyword evidence="2" id="KW-1185">Reference proteome</keyword>
<dbReference type="AlphaFoldDB" id="A0A3B7MJY3"/>
<proteinExistence type="predicted"/>
<dbReference type="Pfam" id="PF19458">
    <property type="entry name" value="DUF5995"/>
    <property type="match status" value="1"/>
</dbReference>
<evidence type="ECO:0000313" key="1">
    <source>
        <dbReference type="EMBL" id="AXY74762.1"/>
    </source>
</evidence>
<sequence>MPLAKIIPGRPAQTIDEVIQQLEQLIAECIDTNDRIGYFAALYHKVTVRVREGILNQEFDNGARMERLDVIFANRYLWAVQQYRNQQAPSGSWQAAFDATQQRSTLVLQHLLLGMNAHINLDLGIAAVEAANRNDLRSIRNDFNAINTILGSLIFEVMNEINRVSPLLSLFGFHATNESILIQFSITNARDGAWSFAEDLSSKIGKPTWEWTQCINNRDGIIQKLGLSLLKPKGLIRITMWIIHLFEWKNPARVIRAFYKYEKKYITVNTEA</sequence>
<dbReference type="InterPro" id="IPR046037">
    <property type="entry name" value="DUF5995"/>
</dbReference>
<protein>
    <submittedName>
        <fullName evidence="1">Uncharacterized protein</fullName>
    </submittedName>
</protein>
<name>A0A3B7MJY3_9BACT</name>
<accession>A0A3B7MJY3</accession>
<organism evidence="1 2">
    <name type="scientific">Paraflavitalea soli</name>
    <dbReference type="NCBI Taxonomy" id="2315862"/>
    <lineage>
        <taxon>Bacteria</taxon>
        <taxon>Pseudomonadati</taxon>
        <taxon>Bacteroidota</taxon>
        <taxon>Chitinophagia</taxon>
        <taxon>Chitinophagales</taxon>
        <taxon>Chitinophagaceae</taxon>
        <taxon>Paraflavitalea</taxon>
    </lineage>
</organism>
<dbReference type="RefSeq" id="WP_119050645.1">
    <property type="nucleotide sequence ID" value="NZ_CP032157.1"/>
</dbReference>
<dbReference type="KEGG" id="pseg:D3H65_12550"/>
<dbReference type="EMBL" id="CP032157">
    <property type="protein sequence ID" value="AXY74762.1"/>
    <property type="molecule type" value="Genomic_DNA"/>
</dbReference>